<dbReference type="InterPro" id="IPR011856">
    <property type="entry name" value="tRNA_endonuc-like_dom_sf"/>
</dbReference>
<organism evidence="3">
    <name type="scientific">Candidatus Kentrum sp. LFY</name>
    <dbReference type="NCBI Taxonomy" id="2126342"/>
    <lineage>
        <taxon>Bacteria</taxon>
        <taxon>Pseudomonadati</taxon>
        <taxon>Pseudomonadota</taxon>
        <taxon>Gammaproteobacteria</taxon>
        <taxon>Candidatus Kentrum</taxon>
    </lineage>
</organism>
<dbReference type="Pfam" id="PF04471">
    <property type="entry name" value="Mrr_cat"/>
    <property type="match status" value="1"/>
</dbReference>
<evidence type="ECO:0000313" key="3">
    <source>
        <dbReference type="EMBL" id="VFK20369.1"/>
    </source>
</evidence>
<dbReference type="SUPFAM" id="SSF52540">
    <property type="entry name" value="P-loop containing nucleoside triphosphate hydrolases"/>
    <property type="match status" value="1"/>
</dbReference>
<keyword evidence="3" id="KW-0255">Endonuclease</keyword>
<dbReference type="EMBL" id="CAADFN010000071">
    <property type="protein sequence ID" value="VFK20369.1"/>
    <property type="molecule type" value="Genomic_DNA"/>
</dbReference>
<dbReference type="Gene3D" id="3.40.50.300">
    <property type="entry name" value="P-loop containing nucleotide triphosphate hydrolases"/>
    <property type="match status" value="1"/>
</dbReference>
<protein>
    <submittedName>
        <fullName evidence="3">Restriction endonuclease</fullName>
    </submittedName>
</protein>
<evidence type="ECO:0000259" key="2">
    <source>
        <dbReference type="Pfam" id="PF20720"/>
    </source>
</evidence>
<dbReference type="GO" id="GO:0009307">
    <property type="term" value="P:DNA restriction-modification system"/>
    <property type="evidence" value="ECO:0007669"/>
    <property type="project" value="InterPro"/>
</dbReference>
<proteinExistence type="predicted"/>
<dbReference type="GO" id="GO:0004519">
    <property type="term" value="F:endonuclease activity"/>
    <property type="evidence" value="ECO:0007669"/>
    <property type="project" value="UniProtKB-KW"/>
</dbReference>
<feature type="domain" description="Novel STAND NTPase 3" evidence="2">
    <location>
        <begin position="176"/>
        <end position="338"/>
    </location>
</feature>
<dbReference type="InterPro" id="IPR049050">
    <property type="entry name" value="nSTAND3"/>
</dbReference>
<keyword evidence="3" id="KW-0378">Hydrolase</keyword>
<evidence type="ECO:0000259" key="1">
    <source>
        <dbReference type="Pfam" id="PF04471"/>
    </source>
</evidence>
<dbReference type="InterPro" id="IPR027417">
    <property type="entry name" value="P-loop_NTPase"/>
</dbReference>
<accession>A0A450WTN4</accession>
<dbReference type="Gene3D" id="3.40.1350.10">
    <property type="match status" value="1"/>
</dbReference>
<dbReference type="GO" id="GO:0003677">
    <property type="term" value="F:DNA binding"/>
    <property type="evidence" value="ECO:0007669"/>
    <property type="project" value="InterPro"/>
</dbReference>
<gene>
    <name evidence="3" type="ORF">BECKLFY1418C_GA0070996_107117</name>
</gene>
<reference evidence="3" key="1">
    <citation type="submission" date="2019-02" db="EMBL/GenBank/DDBJ databases">
        <authorList>
            <person name="Gruber-Vodicka R. H."/>
            <person name="Seah K. B. B."/>
        </authorList>
    </citation>
    <scope>NUCLEOTIDE SEQUENCE</scope>
    <source>
        <strain evidence="3">BECK_BY7</strain>
    </source>
</reference>
<feature type="domain" description="Restriction endonuclease type IV Mrr" evidence="1">
    <location>
        <begin position="7"/>
        <end position="62"/>
    </location>
</feature>
<dbReference type="InterPro" id="IPR007560">
    <property type="entry name" value="Restrct_endonuc_IV_Mrr"/>
</dbReference>
<dbReference type="AlphaFoldDB" id="A0A450WTN4"/>
<keyword evidence="3" id="KW-0540">Nuclease</keyword>
<name>A0A450WTN4_9GAMM</name>
<dbReference type="Pfam" id="PF20720">
    <property type="entry name" value="nSTAND3"/>
    <property type="match status" value="1"/>
</dbReference>
<sequence>MAYDFTTLDPNDFEALVADLLSRSWGTRLESFKPGKDEGIDLRHSRVPTGESEIIVQCKRYAPHKFQQLRRNCKEEQSKLQKLRPKRYLLVTSVALSPANKESLVNVLAPWCQSSKDIYGKDELNGLLREFSDVERAHFKLWISSTAVLERVLHARIFSATEATVEATKQQMSKLVVHDGFNKSLELLKENHHVLIVGNPGIGKTTLARMLMCHYMREGFEPTWIVNDMKDAWTVAPSETGTNRKLIIVYDDFLGRLQFDSARFGKNENHSLIGFLDKTAKSANLRFILTTREYILEDAKRVHGAFDERSNELLKYTLLLSEYTKSHRARMLFNHLYFSDLPDSRLRKLLEKRVYHDIIAHEHFNPRIVESISKYANSRAISDEEYVAFVEQEFDDPSKLWEHPFRRDISPLARQVLIALWSFGGEIDLDTLKGAVKLHAELPIEQFTLKFEDAIRQIDGNFIATNRYPVAYAQTQHAIFVRFQNPSVEEFVKAFLSSEASWLQRLAEAIVSIRQVEVLSDQARSMATSNPVPNSFWISLRSQAAACEHAPDGHFINHLRHYKSKESCQTWIPDPPTPAKVTRELLELETEVKIDDERTEELRKRVLTKEGWEKHIADVFRDDSNAYTVLRLQEWIIESSGWGKRDKARSEMSLRQALLSKLPDGDYFYVSSLCSLVEAATLIKPTLTVIEQGIFMRAIESAVDALIDNETDADVLHSEAEELEALEKILGSSLNSWAEQLRERGSSG</sequence>